<name>A0AAN7P6X4_9COLE</name>
<proteinExistence type="inferred from homology"/>
<dbReference type="GO" id="GO:0006508">
    <property type="term" value="P:proteolysis"/>
    <property type="evidence" value="ECO:0007669"/>
    <property type="project" value="UniProtKB-KW"/>
</dbReference>
<dbReference type="PRINTS" id="PR00722">
    <property type="entry name" value="CHYMOTRYPSIN"/>
</dbReference>
<feature type="domain" description="Peptidase S1" evidence="7">
    <location>
        <begin position="6"/>
        <end position="281"/>
    </location>
</feature>
<dbReference type="PROSITE" id="PS50240">
    <property type="entry name" value="TRYPSIN_DOM"/>
    <property type="match status" value="2"/>
</dbReference>
<evidence type="ECO:0000256" key="3">
    <source>
        <dbReference type="ARBA" id="ARBA00022825"/>
    </source>
</evidence>
<feature type="domain" description="Peptidase S1" evidence="7">
    <location>
        <begin position="375"/>
        <end position="595"/>
    </location>
</feature>
<dbReference type="InterPro" id="IPR050430">
    <property type="entry name" value="Peptidase_S1"/>
</dbReference>
<organism evidence="8 9">
    <name type="scientific">Aquatica leii</name>
    <dbReference type="NCBI Taxonomy" id="1421715"/>
    <lineage>
        <taxon>Eukaryota</taxon>
        <taxon>Metazoa</taxon>
        <taxon>Ecdysozoa</taxon>
        <taxon>Arthropoda</taxon>
        <taxon>Hexapoda</taxon>
        <taxon>Insecta</taxon>
        <taxon>Pterygota</taxon>
        <taxon>Neoptera</taxon>
        <taxon>Endopterygota</taxon>
        <taxon>Coleoptera</taxon>
        <taxon>Polyphaga</taxon>
        <taxon>Elateriformia</taxon>
        <taxon>Elateroidea</taxon>
        <taxon>Lampyridae</taxon>
        <taxon>Luciolinae</taxon>
        <taxon>Aquatica</taxon>
    </lineage>
</organism>
<evidence type="ECO:0000256" key="2">
    <source>
        <dbReference type="ARBA" id="ARBA00022801"/>
    </source>
</evidence>
<accession>A0AAN7P6X4</accession>
<comment type="similarity">
    <text evidence="5">Belongs to the peptidase S1 family. CLIP subfamily.</text>
</comment>
<comment type="caution">
    <text evidence="8">The sequence shown here is derived from an EMBL/GenBank/DDBJ whole genome shotgun (WGS) entry which is preliminary data.</text>
</comment>
<evidence type="ECO:0000256" key="6">
    <source>
        <dbReference type="RuleBase" id="RU363034"/>
    </source>
</evidence>
<evidence type="ECO:0000256" key="5">
    <source>
        <dbReference type="ARBA" id="ARBA00024195"/>
    </source>
</evidence>
<protein>
    <recommendedName>
        <fullName evidence="7">Peptidase S1 domain-containing protein</fullName>
    </recommendedName>
</protein>
<evidence type="ECO:0000259" key="7">
    <source>
        <dbReference type="PROSITE" id="PS50240"/>
    </source>
</evidence>
<dbReference type="Pfam" id="PF00089">
    <property type="entry name" value="Trypsin"/>
    <property type="match status" value="3"/>
</dbReference>
<dbReference type="PANTHER" id="PTHR24276">
    <property type="entry name" value="POLYSERASE-RELATED"/>
    <property type="match status" value="1"/>
</dbReference>
<dbReference type="PANTHER" id="PTHR24276:SF91">
    <property type="entry name" value="AT26814P-RELATED"/>
    <property type="match status" value="1"/>
</dbReference>
<dbReference type="SUPFAM" id="SSF50494">
    <property type="entry name" value="Trypsin-like serine proteases"/>
    <property type="match status" value="3"/>
</dbReference>
<dbReference type="InterPro" id="IPR001254">
    <property type="entry name" value="Trypsin_dom"/>
</dbReference>
<dbReference type="Gene3D" id="2.40.10.10">
    <property type="entry name" value="Trypsin-like serine proteases"/>
    <property type="match status" value="5"/>
</dbReference>
<dbReference type="GO" id="GO:0004252">
    <property type="term" value="F:serine-type endopeptidase activity"/>
    <property type="evidence" value="ECO:0007669"/>
    <property type="project" value="InterPro"/>
</dbReference>
<dbReference type="AlphaFoldDB" id="A0AAN7P6X4"/>
<dbReference type="CDD" id="cd00190">
    <property type="entry name" value="Tryp_SPc"/>
    <property type="match status" value="2"/>
</dbReference>
<dbReference type="InterPro" id="IPR018114">
    <property type="entry name" value="TRYPSIN_HIS"/>
</dbReference>
<dbReference type="EMBL" id="JARPUR010000004">
    <property type="protein sequence ID" value="KAK4878214.1"/>
    <property type="molecule type" value="Genomic_DNA"/>
</dbReference>
<dbReference type="InterPro" id="IPR033116">
    <property type="entry name" value="TRYPSIN_SER"/>
</dbReference>
<evidence type="ECO:0000313" key="8">
    <source>
        <dbReference type="EMBL" id="KAK4878214.1"/>
    </source>
</evidence>
<keyword evidence="9" id="KW-1185">Reference proteome</keyword>
<dbReference type="FunFam" id="2.40.10.10:FF:000068">
    <property type="entry name" value="transmembrane protease serine 2"/>
    <property type="match status" value="2"/>
</dbReference>
<evidence type="ECO:0000313" key="9">
    <source>
        <dbReference type="Proteomes" id="UP001353858"/>
    </source>
</evidence>
<evidence type="ECO:0000256" key="1">
    <source>
        <dbReference type="ARBA" id="ARBA00022670"/>
    </source>
</evidence>
<dbReference type="PROSITE" id="PS00134">
    <property type="entry name" value="TRYPSIN_HIS"/>
    <property type="match status" value="3"/>
</dbReference>
<keyword evidence="1 6" id="KW-0645">Protease</keyword>
<dbReference type="InterPro" id="IPR009003">
    <property type="entry name" value="Peptidase_S1_PA"/>
</dbReference>
<dbReference type="InterPro" id="IPR001314">
    <property type="entry name" value="Peptidase_S1A"/>
</dbReference>
<dbReference type="Proteomes" id="UP001353858">
    <property type="component" value="Unassembled WGS sequence"/>
</dbReference>
<gene>
    <name evidence="8" type="ORF">RN001_010720</name>
</gene>
<keyword evidence="3 6" id="KW-0720">Serine protease</keyword>
<keyword evidence="4" id="KW-1015">Disulfide bond</keyword>
<dbReference type="FunFam" id="2.40.10.10:FF:000002">
    <property type="entry name" value="Transmembrane protease serine"/>
    <property type="match status" value="1"/>
</dbReference>
<dbReference type="PROSITE" id="PS00135">
    <property type="entry name" value="TRYPSIN_SER"/>
    <property type="match status" value="2"/>
</dbReference>
<keyword evidence="2 6" id="KW-0378">Hydrolase</keyword>
<reference evidence="9" key="1">
    <citation type="submission" date="2023-01" db="EMBL/GenBank/DDBJ databases">
        <title>Key to firefly adult light organ development and bioluminescence: homeobox transcription factors regulate luciferase expression and transportation to peroxisome.</title>
        <authorList>
            <person name="Fu X."/>
        </authorList>
    </citation>
    <scope>NUCLEOTIDE SEQUENCE [LARGE SCALE GENOMIC DNA]</scope>
</reference>
<dbReference type="InterPro" id="IPR043504">
    <property type="entry name" value="Peptidase_S1_PA_chymotrypsin"/>
</dbReference>
<dbReference type="SMART" id="SM00020">
    <property type="entry name" value="Tryp_SPc"/>
    <property type="match status" value="3"/>
</dbReference>
<dbReference type="FunFam" id="2.40.10.10:FF:000073">
    <property type="entry name" value="Trypsin alpha"/>
    <property type="match status" value="1"/>
</dbReference>
<sequence>MFDGRIVGGEDADINDHLYVVSVEQYERHICGGCILNENMVLTAAHCTKEKKAETFRVRAGSNHTKTGGTVVNVTRVVQHPKFHQHTLNYDVCILELVASLTIGIKINLLLINEKVPIGAEAEAAGWGKTSENGDMASHLQKVKIKRITNGKCNLSYPGRITSAMFCFFQDMKDACQGDSGGPLVYDNKLIGQNDCDSKRPMLDGRIVGGEDANINDHLYAVSVQRDQSHICGGCILNKKMILSAAHCVDGKEAEIFQVRAGSNYTIMGGTVVNVIRILQHPRFHLQSLNHDVCILELVASLTIEITINLPLINENVPVDAEAEVTGWGSRWEGSDEAFHLQKVKINRIADSKCNLSYHAQNLCDSKRPMFDGRVLGGEDANINDHLYLVSVQQNERHICSGCILNENMILTAAHCVNRKKAKSLQVRAGSNHTKTGGIVVNVTRVLQHPRFYPYSLNYDVCILQLVASLTIKIKINLLLIDEVVPVGAEAEATGWGKTSVKGDVAFHLQKVKIKRIADRKCNLSYLGRITAAMFCFFEDMKDSCHGDSGGPLVYDNKLIGILSWGHGCALPQYPGVYVNLAESSIHTFITNVTDESF</sequence>
<evidence type="ECO:0000256" key="4">
    <source>
        <dbReference type="ARBA" id="ARBA00023157"/>
    </source>
</evidence>